<proteinExistence type="predicted"/>
<dbReference type="InterPro" id="IPR009072">
    <property type="entry name" value="Histone-fold"/>
</dbReference>
<keyword evidence="4" id="KW-1185">Reference proteome</keyword>
<organism evidence="3 4">
    <name type="scientific">Aphanomyces stellatus</name>
    <dbReference type="NCBI Taxonomy" id="120398"/>
    <lineage>
        <taxon>Eukaryota</taxon>
        <taxon>Sar</taxon>
        <taxon>Stramenopiles</taxon>
        <taxon>Oomycota</taxon>
        <taxon>Saprolegniomycetes</taxon>
        <taxon>Saprolegniales</taxon>
        <taxon>Verrucalvaceae</taxon>
        <taxon>Aphanomyces</taxon>
    </lineage>
</organism>
<feature type="compositionally biased region" description="Acidic residues" evidence="1">
    <location>
        <begin position="138"/>
        <end position="147"/>
    </location>
</feature>
<gene>
    <name evidence="3" type="primary">Aste57867_10265</name>
    <name evidence="2" type="ORF">As57867_010225</name>
    <name evidence="3" type="ORF">ASTE57867_10265</name>
</gene>
<dbReference type="OrthoDB" id="636685at2759"/>
<dbReference type="Gene3D" id="1.10.20.10">
    <property type="entry name" value="Histone, subunit A"/>
    <property type="match status" value="1"/>
</dbReference>
<evidence type="ECO:0000256" key="1">
    <source>
        <dbReference type="SAM" id="MobiDB-lite"/>
    </source>
</evidence>
<dbReference type="Proteomes" id="UP000332933">
    <property type="component" value="Unassembled WGS sequence"/>
</dbReference>
<protein>
    <submittedName>
        <fullName evidence="3">Aste57867_10265 protein</fullName>
    </submittedName>
</protein>
<dbReference type="EMBL" id="VJMH01005195">
    <property type="protein sequence ID" value="KAF0699144.1"/>
    <property type="molecule type" value="Genomic_DNA"/>
</dbReference>
<feature type="compositionally biased region" description="Basic residues" evidence="1">
    <location>
        <begin position="91"/>
        <end position="104"/>
    </location>
</feature>
<evidence type="ECO:0000313" key="2">
    <source>
        <dbReference type="EMBL" id="KAF0699144.1"/>
    </source>
</evidence>
<reference evidence="3 4" key="1">
    <citation type="submission" date="2019-03" db="EMBL/GenBank/DDBJ databases">
        <authorList>
            <person name="Gaulin E."/>
            <person name="Dumas B."/>
        </authorList>
    </citation>
    <scope>NUCLEOTIDE SEQUENCE [LARGE SCALE GENOMIC DNA]</scope>
    <source>
        <strain evidence="3">CBS 568.67</strain>
    </source>
</reference>
<dbReference type="EMBL" id="CAADRA010005216">
    <property type="protein sequence ID" value="VFT87140.1"/>
    <property type="molecule type" value="Genomic_DNA"/>
</dbReference>
<dbReference type="GO" id="GO:0046982">
    <property type="term" value="F:protein heterodimerization activity"/>
    <property type="evidence" value="ECO:0007669"/>
    <property type="project" value="InterPro"/>
</dbReference>
<dbReference type="AlphaFoldDB" id="A0A485KQX1"/>
<name>A0A485KQX1_9STRA</name>
<sequence>MKQDALRRYIKRIAKDDKDMGQVPESAVYTLRTATELFVGEIGQLIASELLKKQKPLTGDSLKALLIASKSSTFTGVQPTLETLVLPRERKPSKRKAVVQKRSRPNVPSVEARSAVVAILASPPRATRPPPPSASRIEEDDDYDASD</sequence>
<evidence type="ECO:0000313" key="3">
    <source>
        <dbReference type="EMBL" id="VFT87140.1"/>
    </source>
</evidence>
<feature type="region of interest" description="Disordered" evidence="1">
    <location>
        <begin position="85"/>
        <end position="147"/>
    </location>
</feature>
<reference evidence="2" key="2">
    <citation type="submission" date="2019-06" db="EMBL/GenBank/DDBJ databases">
        <title>Genomics analysis of Aphanomyces spp. identifies a new class of oomycete effector associated with host adaptation.</title>
        <authorList>
            <person name="Gaulin E."/>
        </authorList>
    </citation>
    <scope>NUCLEOTIDE SEQUENCE</scope>
    <source>
        <strain evidence="2">CBS 578.67</strain>
    </source>
</reference>
<evidence type="ECO:0000313" key="4">
    <source>
        <dbReference type="Proteomes" id="UP000332933"/>
    </source>
</evidence>
<accession>A0A485KQX1</accession>